<dbReference type="InterPro" id="IPR037126">
    <property type="entry name" value="PdaC/RsiV-like_sf"/>
</dbReference>
<protein>
    <submittedName>
        <fullName evidence="3">DUF3298 domain-containing protein</fullName>
    </submittedName>
</protein>
<dbReference type="AlphaFoldDB" id="A0A6N8JIB4"/>
<evidence type="ECO:0000259" key="2">
    <source>
        <dbReference type="Pfam" id="PF13739"/>
    </source>
</evidence>
<organism evidence="3 4">
    <name type="scientific">Chitinophaga oryziterrae</name>
    <dbReference type="NCBI Taxonomy" id="1031224"/>
    <lineage>
        <taxon>Bacteria</taxon>
        <taxon>Pseudomonadati</taxon>
        <taxon>Bacteroidota</taxon>
        <taxon>Chitinophagia</taxon>
        <taxon>Chitinophagales</taxon>
        <taxon>Chitinophagaceae</taxon>
        <taxon>Chitinophaga</taxon>
    </lineage>
</organism>
<comment type="caution">
    <text evidence="3">The sequence shown here is derived from an EMBL/GenBank/DDBJ whole genome shotgun (WGS) entry which is preliminary data.</text>
</comment>
<dbReference type="InterPro" id="IPR025303">
    <property type="entry name" value="PdaC"/>
</dbReference>
<dbReference type="Gene3D" id="3.30.565.40">
    <property type="entry name" value="Fervidobacterium nodosum Rt17-B1 like"/>
    <property type="match status" value="1"/>
</dbReference>
<dbReference type="Gene3D" id="3.90.640.20">
    <property type="entry name" value="Heat-shock cognate protein, ATPase"/>
    <property type="match status" value="1"/>
</dbReference>
<sequence>MRTILFAITCCVFMSCGRQTKHHNSVTLPNFTTTPYYYVHLKGKLGDQAVTMDLLKSGPWMYKGFYTYDGIGEPITIWGSLNNNGYIVLNENTDRDDERFFTGQLDSTGTFKGIWRGNKTSHPFTLKPDFDDAIGLDVYYAADSVKLLPNNPATPTGEASNCILWPTASTEEPLADFIRRSFADGKQVNNVRQFIKRDIDSFLLTYKTGAADMDTTDGIPATANWSADADMKVVWNHYPILSVEYFNYEYTGGAHGNYGAWYQVLDLEKKKILKPEDIFKPEYKTALVPELAKSFRKAFKMQEDDSIESMLLQKDIKPNDNFYLTDKGVAFSYTPYEIGPYALGQVTLFIPFKDIKSLLK</sequence>
<evidence type="ECO:0000313" key="3">
    <source>
        <dbReference type="EMBL" id="MVT44231.1"/>
    </source>
</evidence>
<dbReference type="RefSeq" id="WP_157303026.1">
    <property type="nucleotide sequence ID" value="NZ_BAAAZB010000021.1"/>
</dbReference>
<keyword evidence="4" id="KW-1185">Reference proteome</keyword>
<evidence type="ECO:0000259" key="1">
    <source>
        <dbReference type="Pfam" id="PF11738"/>
    </source>
</evidence>
<dbReference type="OrthoDB" id="594879at2"/>
<dbReference type="PROSITE" id="PS51257">
    <property type="entry name" value="PROKAR_LIPOPROTEIN"/>
    <property type="match status" value="1"/>
</dbReference>
<dbReference type="Proteomes" id="UP000468388">
    <property type="component" value="Unassembled WGS sequence"/>
</dbReference>
<dbReference type="Pfam" id="PF13739">
    <property type="entry name" value="PdaC"/>
    <property type="match status" value="1"/>
</dbReference>
<reference evidence="3 4" key="1">
    <citation type="submission" date="2019-12" db="EMBL/GenBank/DDBJ databases">
        <title>The draft genomic sequence of strain Chitinophaga oryziterrae JCM 16595.</title>
        <authorList>
            <person name="Zhang X."/>
        </authorList>
    </citation>
    <scope>NUCLEOTIDE SEQUENCE [LARGE SCALE GENOMIC DNA]</scope>
    <source>
        <strain evidence="3 4">JCM 16595</strain>
    </source>
</reference>
<accession>A0A6N8JIB4</accession>
<feature type="domain" description="DUF3298" evidence="1">
    <location>
        <begin position="276"/>
        <end position="353"/>
    </location>
</feature>
<name>A0A6N8JIB4_9BACT</name>
<dbReference type="InterPro" id="IPR021729">
    <property type="entry name" value="DUF3298"/>
</dbReference>
<evidence type="ECO:0000313" key="4">
    <source>
        <dbReference type="Proteomes" id="UP000468388"/>
    </source>
</evidence>
<gene>
    <name evidence="3" type="ORF">GO495_26790</name>
</gene>
<feature type="domain" description="Deacetylase PdaC" evidence="2">
    <location>
        <begin position="186"/>
        <end position="258"/>
    </location>
</feature>
<proteinExistence type="predicted"/>
<dbReference type="EMBL" id="WRXO01000010">
    <property type="protein sequence ID" value="MVT44231.1"/>
    <property type="molecule type" value="Genomic_DNA"/>
</dbReference>
<dbReference type="Pfam" id="PF11738">
    <property type="entry name" value="DUF3298"/>
    <property type="match status" value="1"/>
</dbReference>